<reference evidence="2 3" key="1">
    <citation type="journal article" date="2015" name="Nature">
        <title>rRNA introns, odd ribosomes, and small enigmatic genomes across a large radiation of phyla.</title>
        <authorList>
            <person name="Brown C.T."/>
            <person name="Hug L.A."/>
            <person name="Thomas B.C."/>
            <person name="Sharon I."/>
            <person name="Castelle C.J."/>
            <person name="Singh A."/>
            <person name="Wilkins M.J."/>
            <person name="Williams K.H."/>
            <person name="Banfield J.F."/>
        </authorList>
    </citation>
    <scope>NUCLEOTIDE SEQUENCE [LARGE SCALE GENOMIC DNA]</scope>
</reference>
<dbReference type="EMBL" id="LBOG01000010">
    <property type="protein sequence ID" value="KKP29680.1"/>
    <property type="molecule type" value="Genomic_DNA"/>
</dbReference>
<protein>
    <submittedName>
        <fullName evidence="2">Uncharacterized protein</fullName>
    </submittedName>
</protein>
<feature type="compositionally biased region" description="Basic and acidic residues" evidence="1">
    <location>
        <begin position="9"/>
        <end position="22"/>
    </location>
</feature>
<comment type="caution">
    <text evidence="2">The sequence shown here is derived from an EMBL/GenBank/DDBJ whole genome shotgun (WGS) entry which is preliminary data.</text>
</comment>
<gene>
    <name evidence="2" type="ORF">UR19_C0010G0012</name>
</gene>
<accession>A0A0G0ASK2</accession>
<proteinExistence type="predicted"/>
<name>A0A0G0ASK2_9BACT</name>
<dbReference type="AlphaFoldDB" id="A0A0G0ASK2"/>
<evidence type="ECO:0000313" key="3">
    <source>
        <dbReference type="Proteomes" id="UP000034934"/>
    </source>
</evidence>
<organism evidence="2 3">
    <name type="scientific">Candidatus Nomurabacteria bacterium GW2011_GWF1_31_48</name>
    <dbReference type="NCBI Taxonomy" id="1618767"/>
    <lineage>
        <taxon>Bacteria</taxon>
        <taxon>Candidatus Nomuraibacteriota</taxon>
    </lineage>
</organism>
<dbReference type="Proteomes" id="UP000034934">
    <property type="component" value="Unassembled WGS sequence"/>
</dbReference>
<evidence type="ECO:0000313" key="2">
    <source>
        <dbReference type="EMBL" id="KKP29680.1"/>
    </source>
</evidence>
<evidence type="ECO:0000256" key="1">
    <source>
        <dbReference type="SAM" id="MobiDB-lite"/>
    </source>
</evidence>
<sequence>MTETLNQEQEQRNEAKKKLRNFLEQDPQRLEDFDKAMARLSIEEGKIKVSGTVQEGRESGLAVNEIVEKSEIDEYLPNGKLERAIEVVNYYNEVRDLMQAEVTPDAGFLDVLDEGEQTAPAEQVEPEELESQSEGVWYEGLEKDLVRAIRPVHRFEDREKTKKRSQENIDADYREKEAVQQRLGKVWETVAADVVGMSREDRVAYYRKIEDAARLVFENKTVRSGMTKEEAQKLLYEIWVDAPAGEENNTRVIQPGEKRAEVEKTNEPEVTTAAEQIESPTSLSSLDRDIQTILGEIPLKFQISELKELLRRYKDLDQKKLIYQKIDEIEASRGTEGGGNEFGGSGVFNKLEIKENDSENIAWIRKYLVDAVLENPNTSAPELLKKAEATMRDTRGLYQIVIGENLRERLIDEIYARSDLARLVRWWDELKGNMQSGTEPYDLVKNRMERAPIISDLTKKWLGEQTNYATLNENNEPITINLRDQIQDAAKNIYALMAYDTNSEARNLVGPGNKKLNLWGFSDNPNRKEEISRRNISGNIDAGLLAWQLAEAGCWQAEFDSLHPMRRLVRFSDFRLERMYKISAAAVPGGVRLIVEKGLSGLVPKIQNYRSEAEYKAALSRFVETNSNVFKEEGVQFARTELDYSDGRFRSALLRGRYLQEWSGELSNDASRLANLNKTMLTNFQSASVVVDTLATIGGRSKPGDIGAGVLGKLKGSLFVNGVNMGYSGLELGRHVSSTMEEWTKSMLFGNSAANPYVLEENTWPMDQLFRAYLDSVRWDNSSDSGLYVGTGLPKRESIDHNEEFVGWFNNLWKDCMYRIGVDTSVNLERFITRVIGKQLDQRSTPYALSQKYKSANRKWRSLFDVAEWRSGKTRRVKYEVAW</sequence>
<feature type="region of interest" description="Disordered" evidence="1">
    <location>
        <begin position="1"/>
        <end position="22"/>
    </location>
</feature>